<keyword evidence="2" id="KW-1133">Transmembrane helix</keyword>
<protein>
    <submittedName>
        <fullName evidence="3">Uncharacterized protein</fullName>
    </submittedName>
</protein>
<organism evidence="3 4">
    <name type="scientific">Archangium lansingense</name>
    <dbReference type="NCBI Taxonomy" id="2995310"/>
    <lineage>
        <taxon>Bacteria</taxon>
        <taxon>Pseudomonadati</taxon>
        <taxon>Myxococcota</taxon>
        <taxon>Myxococcia</taxon>
        <taxon>Myxococcales</taxon>
        <taxon>Cystobacterineae</taxon>
        <taxon>Archangiaceae</taxon>
        <taxon>Archangium</taxon>
    </lineage>
</organism>
<proteinExistence type="predicted"/>
<feature type="transmembrane region" description="Helical" evidence="2">
    <location>
        <begin position="115"/>
        <end position="139"/>
    </location>
</feature>
<keyword evidence="4" id="KW-1185">Reference proteome</keyword>
<keyword evidence="2" id="KW-0812">Transmembrane</keyword>
<dbReference type="RefSeq" id="WP_267539879.1">
    <property type="nucleotide sequence ID" value="NZ_JAPNKA010000001.1"/>
</dbReference>
<gene>
    <name evidence="3" type="ORF">OV287_43160</name>
</gene>
<dbReference type="Proteomes" id="UP001207654">
    <property type="component" value="Unassembled WGS sequence"/>
</dbReference>
<accession>A0ABT4AJB5</accession>
<name>A0ABT4AJB5_9BACT</name>
<comment type="caution">
    <text evidence="3">The sequence shown here is derived from an EMBL/GenBank/DDBJ whole genome shotgun (WGS) entry which is preliminary data.</text>
</comment>
<evidence type="ECO:0000256" key="2">
    <source>
        <dbReference type="SAM" id="Phobius"/>
    </source>
</evidence>
<sequence>MSATTTKTPEQADLLKVAASEKPEREEAKSSARFTSPRPFREWQPEQGQLLPQYAREVLGEGHLACFFVDLRKTLDFSTTLWAPAATGEHTLMAEVGGLSAKMKVEVGLGWKRGLAWGSVGVGAAALAAGGVLFGMSLYDTGKIEERYQNGAAPLPSEAHEVGALRDQVKSTRTWAGVSMGVGVQVLLP</sequence>
<evidence type="ECO:0000313" key="3">
    <source>
        <dbReference type="EMBL" id="MCY1081274.1"/>
    </source>
</evidence>
<dbReference type="EMBL" id="JAPNKA010000001">
    <property type="protein sequence ID" value="MCY1081274.1"/>
    <property type="molecule type" value="Genomic_DNA"/>
</dbReference>
<evidence type="ECO:0000256" key="1">
    <source>
        <dbReference type="SAM" id="MobiDB-lite"/>
    </source>
</evidence>
<keyword evidence="2" id="KW-0472">Membrane</keyword>
<feature type="compositionally biased region" description="Basic and acidic residues" evidence="1">
    <location>
        <begin position="19"/>
        <end position="30"/>
    </location>
</feature>
<evidence type="ECO:0000313" key="4">
    <source>
        <dbReference type="Proteomes" id="UP001207654"/>
    </source>
</evidence>
<feature type="region of interest" description="Disordered" evidence="1">
    <location>
        <begin position="1"/>
        <end position="39"/>
    </location>
</feature>
<reference evidence="3 4" key="1">
    <citation type="submission" date="2022-11" db="EMBL/GenBank/DDBJ databases">
        <title>Minimal conservation of predation-associated metabolite biosynthetic gene clusters underscores biosynthetic potential of Myxococcota including descriptions for ten novel species: Archangium lansinium sp. nov., Myxococcus landrumus sp. nov., Nannocystis bai.</title>
        <authorList>
            <person name="Ahearne A."/>
            <person name="Stevens C."/>
            <person name="Phillips K."/>
        </authorList>
    </citation>
    <scope>NUCLEOTIDE SEQUENCE [LARGE SCALE GENOMIC DNA]</scope>
    <source>
        <strain evidence="3 4">MIWBW</strain>
    </source>
</reference>